<dbReference type="Proteomes" id="UP000184389">
    <property type="component" value="Unassembled WGS sequence"/>
</dbReference>
<dbReference type="RefSeq" id="WP_072745406.1">
    <property type="nucleotide sequence ID" value="NZ_FQXR01000022.1"/>
</dbReference>
<evidence type="ECO:0000256" key="1">
    <source>
        <dbReference type="ARBA" id="ARBA00023015"/>
    </source>
</evidence>
<dbReference type="InterPro" id="IPR018060">
    <property type="entry name" value="HTH_AraC"/>
</dbReference>
<dbReference type="Gene3D" id="1.10.10.60">
    <property type="entry name" value="Homeodomain-like"/>
    <property type="match status" value="2"/>
</dbReference>
<dbReference type="InterPro" id="IPR053142">
    <property type="entry name" value="PchR_regulatory_protein"/>
</dbReference>
<dbReference type="PANTHER" id="PTHR47893">
    <property type="entry name" value="REGULATORY PROTEIN PCHR"/>
    <property type="match status" value="1"/>
</dbReference>
<evidence type="ECO:0000313" key="6">
    <source>
        <dbReference type="Proteomes" id="UP000184389"/>
    </source>
</evidence>
<gene>
    <name evidence="5" type="ORF">SAMN02745180_02809</name>
</gene>
<dbReference type="EMBL" id="FQXR01000022">
    <property type="protein sequence ID" value="SHI19964.1"/>
    <property type="molecule type" value="Genomic_DNA"/>
</dbReference>
<evidence type="ECO:0000256" key="2">
    <source>
        <dbReference type="ARBA" id="ARBA00023125"/>
    </source>
</evidence>
<evidence type="ECO:0000256" key="3">
    <source>
        <dbReference type="ARBA" id="ARBA00023163"/>
    </source>
</evidence>
<name>A0A1M5Z714_9FIRM</name>
<reference evidence="5 6" key="1">
    <citation type="submission" date="2016-11" db="EMBL/GenBank/DDBJ databases">
        <authorList>
            <person name="Jaros S."/>
            <person name="Januszkiewicz K."/>
            <person name="Wedrychowicz H."/>
        </authorList>
    </citation>
    <scope>NUCLEOTIDE SEQUENCE [LARGE SCALE GENOMIC DNA]</scope>
    <source>
        <strain evidence="5 6">DSM 13106</strain>
    </source>
</reference>
<dbReference type="AlphaFoldDB" id="A0A1M5Z714"/>
<proteinExistence type="predicted"/>
<sequence>MKTIEELLENMGYTRCEFCEKYSPAGTTYMINSENYKGIYWYYETSEFIIDIHNFFIIRDFIMTSSPDISEYISLISTYIITANGEWVNPYQNMTSNSMFVMDANKKDLRFLLHGNYPFFSVGINFKEKMIENWLIEKLNINKHEATKIFLETSTEITKPISKLAHEILHCTMDSTSAELFFEAKAKEWLSITLNEYMNKSKEDPLAEIDKNAIENVAAYINDHYAFDIPQEFFENISLMSGTKLKTAFKQRYKMSITEYTQRKRMNIAENLLLTTSLEIKDIAKSVGYNSPSRFTTLFKRYKGIYPKEVKAFGDRMSPIICDCKKSTYKK</sequence>
<dbReference type="STRING" id="1123281.SAMN02745180_02809"/>
<dbReference type="InterPro" id="IPR009057">
    <property type="entry name" value="Homeodomain-like_sf"/>
</dbReference>
<dbReference type="SUPFAM" id="SSF46689">
    <property type="entry name" value="Homeodomain-like"/>
    <property type="match status" value="1"/>
</dbReference>
<dbReference type="InterPro" id="IPR020449">
    <property type="entry name" value="Tscrpt_reg_AraC-type_HTH"/>
</dbReference>
<keyword evidence="2 5" id="KW-0238">DNA-binding</keyword>
<feature type="domain" description="HTH araC/xylS-type" evidence="4">
    <location>
        <begin position="215"/>
        <end position="313"/>
    </location>
</feature>
<keyword evidence="1" id="KW-0805">Transcription regulation</keyword>
<evidence type="ECO:0000259" key="4">
    <source>
        <dbReference type="PROSITE" id="PS01124"/>
    </source>
</evidence>
<evidence type="ECO:0000313" key="5">
    <source>
        <dbReference type="EMBL" id="SHI19964.1"/>
    </source>
</evidence>
<protein>
    <submittedName>
        <fullName evidence="5">AraC-type DNA-binding protein</fullName>
    </submittedName>
</protein>
<dbReference type="SMART" id="SM00342">
    <property type="entry name" value="HTH_ARAC"/>
    <property type="match status" value="1"/>
</dbReference>
<dbReference type="PANTHER" id="PTHR47893:SF1">
    <property type="entry name" value="REGULATORY PROTEIN PCHR"/>
    <property type="match status" value="1"/>
</dbReference>
<dbReference type="PROSITE" id="PS01124">
    <property type="entry name" value="HTH_ARAC_FAMILY_2"/>
    <property type="match status" value="1"/>
</dbReference>
<dbReference type="GO" id="GO:0003700">
    <property type="term" value="F:DNA-binding transcription factor activity"/>
    <property type="evidence" value="ECO:0007669"/>
    <property type="project" value="InterPro"/>
</dbReference>
<organism evidence="5 6">
    <name type="scientific">Sporanaerobacter acetigenes DSM 13106</name>
    <dbReference type="NCBI Taxonomy" id="1123281"/>
    <lineage>
        <taxon>Bacteria</taxon>
        <taxon>Bacillati</taxon>
        <taxon>Bacillota</taxon>
        <taxon>Tissierellia</taxon>
        <taxon>Tissierellales</taxon>
        <taxon>Sporanaerobacteraceae</taxon>
        <taxon>Sporanaerobacter</taxon>
    </lineage>
</organism>
<dbReference type="PRINTS" id="PR00032">
    <property type="entry name" value="HTHARAC"/>
</dbReference>
<keyword evidence="6" id="KW-1185">Reference proteome</keyword>
<keyword evidence="3" id="KW-0804">Transcription</keyword>
<accession>A0A1M5Z714</accession>
<dbReference type="Pfam" id="PF12833">
    <property type="entry name" value="HTH_18"/>
    <property type="match status" value="1"/>
</dbReference>
<dbReference type="OrthoDB" id="9791615at2"/>
<dbReference type="GO" id="GO:0043565">
    <property type="term" value="F:sequence-specific DNA binding"/>
    <property type="evidence" value="ECO:0007669"/>
    <property type="project" value="InterPro"/>
</dbReference>